<comment type="caution">
    <text evidence="2">The sequence shown here is derived from an EMBL/GenBank/DDBJ whole genome shotgun (WGS) entry which is preliminary data.</text>
</comment>
<reference evidence="2 3" key="1">
    <citation type="submission" date="2020-10" db="EMBL/GenBank/DDBJ databases">
        <title>Phylogeny of dyella-like bacteria.</title>
        <authorList>
            <person name="Fu J."/>
        </authorList>
    </citation>
    <scope>NUCLEOTIDE SEQUENCE [LARGE SCALE GENOMIC DNA]</scope>
    <source>
        <strain evidence="2 3">KACC 19113</strain>
    </source>
</reference>
<gene>
    <name evidence="2" type="ORF">ISP25_08600</name>
</gene>
<keyword evidence="3" id="KW-1185">Reference proteome</keyword>
<feature type="signal peptide" evidence="1">
    <location>
        <begin position="1"/>
        <end position="18"/>
    </location>
</feature>
<protein>
    <recommendedName>
        <fullName evidence="4">Thioredoxin domain-containing protein</fullName>
    </recommendedName>
</protein>
<evidence type="ECO:0000313" key="3">
    <source>
        <dbReference type="Proteomes" id="UP001620339"/>
    </source>
</evidence>
<accession>A0ABW8J4F1</accession>
<evidence type="ECO:0008006" key="4">
    <source>
        <dbReference type="Google" id="ProtNLM"/>
    </source>
</evidence>
<dbReference type="EMBL" id="JADIKK010000008">
    <property type="protein sequence ID" value="MFK2877120.1"/>
    <property type="molecule type" value="Genomic_DNA"/>
</dbReference>
<evidence type="ECO:0000313" key="2">
    <source>
        <dbReference type="EMBL" id="MFK2877120.1"/>
    </source>
</evidence>
<dbReference type="RefSeq" id="WP_404613221.1">
    <property type="nucleotide sequence ID" value="NZ_JADIKK010000008.1"/>
</dbReference>
<organism evidence="2 3">
    <name type="scientific">Rhodanobacter hydrolyticus</name>
    <dbReference type="NCBI Taxonomy" id="2250595"/>
    <lineage>
        <taxon>Bacteria</taxon>
        <taxon>Pseudomonadati</taxon>
        <taxon>Pseudomonadota</taxon>
        <taxon>Gammaproteobacteria</taxon>
        <taxon>Lysobacterales</taxon>
        <taxon>Rhodanobacteraceae</taxon>
        <taxon>Rhodanobacter</taxon>
    </lineage>
</organism>
<name>A0ABW8J4F1_9GAMM</name>
<dbReference type="Proteomes" id="UP001620339">
    <property type="component" value="Unassembled WGS sequence"/>
</dbReference>
<proteinExistence type="predicted"/>
<feature type="chain" id="PRO_5046363301" description="Thioredoxin domain-containing protein" evidence="1">
    <location>
        <begin position="19"/>
        <end position="427"/>
    </location>
</feature>
<sequence>MKALLFHALLMLPVAAGAAVMAAPTGTHPGQTTANSLLPIKSKAELTHYLRDTPAGTSPLDKLSPWARRRFLAQLEFGQRGVTTINFGEPMAELTHPQIVQLFALFGAEQEKLAQGLDIGLTPTEQSRIEREHIEDAKARGCAPEDCPESEIERRYDELILQEPPLSIPAAKRLALDRQRYGRLFADYQVPGRLSTTSKPDLRLLVRAVNEVLRSPSAMSGTYIAQLRMDLTEMQRRGMTEDKDYAQLYELLLSARQFAEATALLHQHPGLGESAMPTVRDSTANSSHGTPSALVVDTQGSLIRESVDLSREVQIVALSGDGCHFCDEAAQAIETDAQLRPLFTHRAIWLASQGDDFAYAKTWNRLFPDQPMHIAWQNSEWSMLGNDAWAALPAFYVYQNGKLTKKFLGWDGIKKFKQSLREAGALH</sequence>
<evidence type="ECO:0000256" key="1">
    <source>
        <dbReference type="SAM" id="SignalP"/>
    </source>
</evidence>
<keyword evidence="1" id="KW-0732">Signal</keyword>